<keyword evidence="2" id="KW-0732">Signal</keyword>
<dbReference type="InterPro" id="IPR029063">
    <property type="entry name" value="SAM-dependent_MTases_sf"/>
</dbReference>
<keyword evidence="5" id="KW-1185">Reference proteome</keyword>
<evidence type="ECO:0000256" key="1">
    <source>
        <dbReference type="SAM" id="Coils"/>
    </source>
</evidence>
<keyword evidence="4" id="KW-0489">Methyltransferase</keyword>
<feature type="signal peptide" evidence="2">
    <location>
        <begin position="1"/>
        <end position="21"/>
    </location>
</feature>
<protein>
    <submittedName>
        <fullName evidence="4">S-adenosylmethionine-dependent methyltransferase</fullName>
    </submittedName>
</protein>
<evidence type="ECO:0000256" key="2">
    <source>
        <dbReference type="SAM" id="SignalP"/>
    </source>
</evidence>
<dbReference type="GO" id="GO:0032259">
    <property type="term" value="P:methylation"/>
    <property type="evidence" value="ECO:0007669"/>
    <property type="project" value="UniProtKB-KW"/>
</dbReference>
<proteinExistence type="predicted"/>
<name>A0A1Y1HQ50_KLENI</name>
<gene>
    <name evidence="4" type="ORF">KFL_000240430</name>
</gene>
<feature type="chain" id="PRO_5012349815" evidence="2">
    <location>
        <begin position="22"/>
        <end position="413"/>
    </location>
</feature>
<dbReference type="InterPro" id="IPR013217">
    <property type="entry name" value="Methyltransf_12"/>
</dbReference>
<keyword evidence="1" id="KW-0175">Coiled coil</keyword>
<dbReference type="PANTHER" id="PTHR37886">
    <property type="entry name" value="S-ADENOSYL-L-METHIONINE-DEPENDENT METHYLTRANSFERASES SUPERFAMILY PROTEIN"/>
    <property type="match status" value="1"/>
</dbReference>
<dbReference type="Pfam" id="PF08242">
    <property type="entry name" value="Methyltransf_12"/>
    <property type="match status" value="1"/>
</dbReference>
<accession>A0A1Y1HQ50</accession>
<evidence type="ECO:0000259" key="3">
    <source>
        <dbReference type="Pfam" id="PF08242"/>
    </source>
</evidence>
<feature type="domain" description="Methyltransferase type 12" evidence="3">
    <location>
        <begin position="274"/>
        <end position="373"/>
    </location>
</feature>
<keyword evidence="4" id="KW-0808">Transferase</keyword>
<feature type="coiled-coil region" evidence="1">
    <location>
        <begin position="77"/>
        <end position="151"/>
    </location>
</feature>
<reference evidence="4 5" key="1">
    <citation type="journal article" date="2014" name="Nat. Commun.">
        <title>Klebsormidium flaccidum genome reveals primary factors for plant terrestrial adaptation.</title>
        <authorList>
            <person name="Hori K."/>
            <person name="Maruyama F."/>
            <person name="Fujisawa T."/>
            <person name="Togashi T."/>
            <person name="Yamamoto N."/>
            <person name="Seo M."/>
            <person name="Sato S."/>
            <person name="Yamada T."/>
            <person name="Mori H."/>
            <person name="Tajima N."/>
            <person name="Moriyama T."/>
            <person name="Ikeuchi M."/>
            <person name="Watanabe M."/>
            <person name="Wada H."/>
            <person name="Kobayashi K."/>
            <person name="Saito M."/>
            <person name="Masuda T."/>
            <person name="Sasaki-Sekimoto Y."/>
            <person name="Mashiguchi K."/>
            <person name="Awai K."/>
            <person name="Shimojima M."/>
            <person name="Masuda S."/>
            <person name="Iwai M."/>
            <person name="Nobusawa T."/>
            <person name="Narise T."/>
            <person name="Kondo S."/>
            <person name="Saito H."/>
            <person name="Sato R."/>
            <person name="Murakawa M."/>
            <person name="Ihara Y."/>
            <person name="Oshima-Yamada Y."/>
            <person name="Ohtaka K."/>
            <person name="Satoh M."/>
            <person name="Sonobe K."/>
            <person name="Ishii M."/>
            <person name="Ohtani R."/>
            <person name="Kanamori-Sato M."/>
            <person name="Honoki R."/>
            <person name="Miyazaki D."/>
            <person name="Mochizuki H."/>
            <person name="Umetsu J."/>
            <person name="Higashi K."/>
            <person name="Shibata D."/>
            <person name="Kamiya Y."/>
            <person name="Sato N."/>
            <person name="Nakamura Y."/>
            <person name="Tabata S."/>
            <person name="Ida S."/>
            <person name="Kurokawa K."/>
            <person name="Ohta H."/>
        </authorList>
    </citation>
    <scope>NUCLEOTIDE SEQUENCE [LARGE SCALE GENOMIC DNA]</scope>
    <source>
        <strain evidence="4 5">NIES-2285</strain>
    </source>
</reference>
<dbReference type="CDD" id="cd02440">
    <property type="entry name" value="AdoMet_MTases"/>
    <property type="match status" value="1"/>
</dbReference>
<organism evidence="4 5">
    <name type="scientific">Klebsormidium nitens</name>
    <name type="common">Green alga</name>
    <name type="synonym">Ulothrix nitens</name>
    <dbReference type="NCBI Taxonomy" id="105231"/>
    <lineage>
        <taxon>Eukaryota</taxon>
        <taxon>Viridiplantae</taxon>
        <taxon>Streptophyta</taxon>
        <taxon>Klebsormidiophyceae</taxon>
        <taxon>Klebsormidiales</taxon>
        <taxon>Klebsormidiaceae</taxon>
        <taxon>Klebsormidium</taxon>
    </lineage>
</organism>
<dbReference type="Gene3D" id="3.40.50.150">
    <property type="entry name" value="Vaccinia Virus protein VP39"/>
    <property type="match status" value="1"/>
</dbReference>
<evidence type="ECO:0000313" key="4">
    <source>
        <dbReference type="EMBL" id="GAQ79111.1"/>
    </source>
</evidence>
<sequence length="413" mass="45579">MAKTWTIFTGILASIVLLTAAVSFSQSNTDSSGLPSLLRTTSCLPKNCSQECQPAYGEVTLLKQRLAETLGDRDAERRKGEETVAKLQEEIATERRNSTELLDTLKQLIEGLKLELIEGQKNRSEAVATLQAEVEVEKQRSGQLVKDLEEESAADSQNRTAIALIPPIPSAEDVQRDVETVKRLKLLDAVQSGKEWNTRRRGIFPKKSTAQWVEYCETLAHENQASLEAGQIAVPPELLAEAHHNYYGAPWALGRDIFEFLVNKTNLQPSHRVLDVGCGSMRVGIHFIAYLEPGHYACIEADALSLAAGLLYELPVNGLLQKRPQVISSNTFDTSGLTPKSFDLVFASAVLIHVDTREKVWDALGKFERLLVPKTGRLFTSHNMKWCEAPTAESDCPTPEVLEAMAMVAPSLV</sequence>
<dbReference type="AlphaFoldDB" id="A0A1Y1HQ50"/>
<dbReference type="SUPFAM" id="SSF53335">
    <property type="entry name" value="S-adenosyl-L-methionine-dependent methyltransferases"/>
    <property type="match status" value="1"/>
</dbReference>
<dbReference type="EMBL" id="DF236973">
    <property type="protein sequence ID" value="GAQ79111.1"/>
    <property type="molecule type" value="Genomic_DNA"/>
</dbReference>
<dbReference type="GO" id="GO:0008168">
    <property type="term" value="F:methyltransferase activity"/>
    <property type="evidence" value="ECO:0007669"/>
    <property type="project" value="UniProtKB-KW"/>
</dbReference>
<dbReference type="OrthoDB" id="10017101at2759"/>
<dbReference type="PANTHER" id="PTHR37886:SF1">
    <property type="entry name" value="S-ADENOSYL-L-METHIONINE-DEPENDENT METHYLTRANSFERASES SUPERFAMILY PROTEIN"/>
    <property type="match status" value="1"/>
</dbReference>
<evidence type="ECO:0000313" key="5">
    <source>
        <dbReference type="Proteomes" id="UP000054558"/>
    </source>
</evidence>
<dbReference type="Proteomes" id="UP000054558">
    <property type="component" value="Unassembled WGS sequence"/>
</dbReference>